<keyword evidence="1" id="KW-0472">Membrane</keyword>
<sequence length="272" mass="31964">MKKLIYFTFLFLTVIYNKLEIKADPFIDYDYHLENLEVPTDIIDELNDYQKQLIYERIDNHKIYDSAQFLNVTFDKNRNVIVDDIDPDLRLINLSFINTDNADNHEITKVFFYDWCKTNSLIHLLNEDLIVYNNNIRNASYFQIIEFYGATYSKTKTHVKNLIETSAPTKIDLNSISLSSPSKYGLMPHTMIFGSFLLTYRVTEDSMDDGTFTYYHNYNHAAEYTELNLNHMIVKNNSKTTQNIKSLKNYVIFIALIGVFIYLSLTAKPRKK</sequence>
<keyword evidence="1" id="KW-1133">Transmembrane helix</keyword>
<evidence type="ECO:0000313" key="3">
    <source>
        <dbReference type="Proteomes" id="UP000712157"/>
    </source>
</evidence>
<gene>
    <name evidence="2" type="ORF">KTH89_18605</name>
</gene>
<proteinExistence type="predicted"/>
<protein>
    <submittedName>
        <fullName evidence="2">Uncharacterized protein</fullName>
    </submittedName>
</protein>
<keyword evidence="3" id="KW-1185">Reference proteome</keyword>
<evidence type="ECO:0000256" key="1">
    <source>
        <dbReference type="SAM" id="Phobius"/>
    </source>
</evidence>
<evidence type="ECO:0000313" key="2">
    <source>
        <dbReference type="EMBL" id="MBU9738556.1"/>
    </source>
</evidence>
<dbReference type="Proteomes" id="UP000712157">
    <property type="component" value="Unassembled WGS sequence"/>
</dbReference>
<accession>A0A949NFK8</accession>
<keyword evidence="1" id="KW-0812">Transmembrane</keyword>
<dbReference type="RefSeq" id="WP_238722693.1">
    <property type="nucleotide sequence ID" value="NZ_JAHQCW010000037.1"/>
</dbReference>
<dbReference type="AlphaFoldDB" id="A0A949NFK8"/>
<reference evidence="2" key="1">
    <citation type="submission" date="2021-06" db="EMBL/GenBank/DDBJ databases">
        <title>Description of novel taxa of the family Lachnospiraceae.</title>
        <authorList>
            <person name="Chaplin A.V."/>
            <person name="Sokolova S.R."/>
            <person name="Pikina A.P."/>
            <person name="Korzhanova M."/>
            <person name="Belova V."/>
            <person name="Korostin D."/>
            <person name="Efimov B.A."/>
        </authorList>
    </citation>
    <scope>NUCLEOTIDE SEQUENCE</scope>
    <source>
        <strain evidence="2">ASD5720</strain>
    </source>
</reference>
<feature type="transmembrane region" description="Helical" evidence="1">
    <location>
        <begin position="247"/>
        <end position="265"/>
    </location>
</feature>
<name>A0A949NFK8_9FIRM</name>
<organism evidence="2 3">
    <name type="scientific">Diplocloster agilis</name>
    <dbReference type="NCBI Taxonomy" id="2850323"/>
    <lineage>
        <taxon>Bacteria</taxon>
        <taxon>Bacillati</taxon>
        <taxon>Bacillota</taxon>
        <taxon>Clostridia</taxon>
        <taxon>Lachnospirales</taxon>
        <taxon>Lachnospiraceae</taxon>
        <taxon>Diplocloster</taxon>
    </lineage>
</organism>
<comment type="caution">
    <text evidence="2">The sequence shown here is derived from an EMBL/GenBank/DDBJ whole genome shotgun (WGS) entry which is preliminary data.</text>
</comment>
<dbReference type="EMBL" id="JAHQCW010000037">
    <property type="protein sequence ID" value="MBU9738556.1"/>
    <property type="molecule type" value="Genomic_DNA"/>
</dbReference>